<feature type="domain" description="Allantoicase" evidence="3">
    <location>
        <begin position="16"/>
        <end position="162"/>
    </location>
</feature>
<protein>
    <recommendedName>
        <fullName evidence="2">Probable allantoicase</fullName>
        <ecNumber evidence="2">3.5.3.4</ecNumber>
    </recommendedName>
    <alternativeName>
        <fullName evidence="2">Allantoate amidinohydrolase</fullName>
    </alternativeName>
</protein>
<dbReference type="SUPFAM" id="SSF49785">
    <property type="entry name" value="Galactose-binding domain-like"/>
    <property type="match status" value="2"/>
</dbReference>
<dbReference type="NCBIfam" id="TIGR02961">
    <property type="entry name" value="allantoicase"/>
    <property type="match status" value="1"/>
</dbReference>
<keyword evidence="2" id="KW-0659">Purine metabolism</keyword>
<dbReference type="Proteomes" id="UP001500218">
    <property type="component" value="Unassembled WGS sequence"/>
</dbReference>
<comment type="similarity">
    <text evidence="1 2">Belongs to the allantoicase family.</text>
</comment>
<keyword evidence="5" id="KW-1185">Reference proteome</keyword>
<organism evidence="4 5">
    <name type="scientific">Luedemannella flava</name>
    <dbReference type="NCBI Taxonomy" id="349316"/>
    <lineage>
        <taxon>Bacteria</taxon>
        <taxon>Bacillati</taxon>
        <taxon>Actinomycetota</taxon>
        <taxon>Actinomycetes</taxon>
        <taxon>Micromonosporales</taxon>
        <taxon>Micromonosporaceae</taxon>
        <taxon>Luedemannella</taxon>
    </lineage>
</organism>
<comment type="pathway">
    <text evidence="2">Nitrogen metabolism; (S)-allantoin degradation; (S)-ureidoglycolate from allantoate (aminidohydrolase route): step 1/1.</text>
</comment>
<evidence type="ECO:0000256" key="1">
    <source>
        <dbReference type="ARBA" id="ARBA00009242"/>
    </source>
</evidence>
<dbReference type="PANTHER" id="PTHR12045">
    <property type="entry name" value="ALLANTOICASE"/>
    <property type="match status" value="1"/>
</dbReference>
<dbReference type="PIRSF" id="PIRSF016516">
    <property type="entry name" value="Allantoicase"/>
    <property type="match status" value="1"/>
</dbReference>
<reference evidence="4 5" key="1">
    <citation type="journal article" date="2019" name="Int. J. Syst. Evol. Microbiol.">
        <title>The Global Catalogue of Microorganisms (GCM) 10K type strain sequencing project: providing services to taxonomists for standard genome sequencing and annotation.</title>
        <authorList>
            <consortium name="The Broad Institute Genomics Platform"/>
            <consortium name="The Broad Institute Genome Sequencing Center for Infectious Disease"/>
            <person name="Wu L."/>
            <person name="Ma J."/>
        </authorList>
    </citation>
    <scope>NUCLEOTIDE SEQUENCE [LARGE SCALE GENOMIC DNA]</scope>
    <source>
        <strain evidence="4 5">JCM 13250</strain>
    </source>
</reference>
<evidence type="ECO:0000313" key="5">
    <source>
        <dbReference type="Proteomes" id="UP001500218"/>
    </source>
</evidence>
<comment type="caution">
    <text evidence="4">The sequence shown here is derived from an EMBL/GenBank/DDBJ whole genome shotgun (WGS) entry which is preliminary data.</text>
</comment>
<comment type="catalytic activity">
    <reaction evidence="2">
        <text>allantoate + H2O = (S)-ureidoglycolate + urea</text>
        <dbReference type="Rhea" id="RHEA:11016"/>
        <dbReference type="ChEBI" id="CHEBI:15377"/>
        <dbReference type="ChEBI" id="CHEBI:16199"/>
        <dbReference type="ChEBI" id="CHEBI:17536"/>
        <dbReference type="ChEBI" id="CHEBI:57296"/>
        <dbReference type="EC" id="3.5.3.4"/>
    </reaction>
</comment>
<keyword evidence="2" id="KW-0378">Hydrolase</keyword>
<name>A0ABN2LZP7_9ACTN</name>
<dbReference type="HAMAP" id="MF_00813">
    <property type="entry name" value="Allantoicase"/>
    <property type="match status" value="1"/>
</dbReference>
<dbReference type="Gene3D" id="2.60.120.260">
    <property type="entry name" value="Galactose-binding domain-like"/>
    <property type="match status" value="2"/>
</dbReference>
<sequence length="319" mass="34047">MTAPDGLVDLAGRWLGGSVIAASDESFGEKENLIVPAPATFRPGRYGHKGEIVDGWETRRHGSGVDWALVRLGAPGVIAAIDVDTSFFTGNHPAECLVEACEAPGYPGPDELTGWSVVVARSPLTGDGHNLFEVRAAARATHVRLTVFPDGGVARLRVYGTVLADPWRFEGVSVDLAAQELGGLVVASSDGFYSSAHALNRPGLARTMGEGWETRRRRDGGHDWAVVRLACAGVVRQLEVDTSYYVANASTACALYGFAGEGTPAADDPGWFPLLPRTALRPDTRHHFPVPLTRPVSHVRVDAFPDGGLSRLRVIGHRA</sequence>
<dbReference type="InterPro" id="IPR008979">
    <property type="entry name" value="Galactose-bd-like_sf"/>
</dbReference>
<dbReference type="EMBL" id="BAAALT010000076">
    <property type="protein sequence ID" value="GAA1804637.1"/>
    <property type="molecule type" value="Genomic_DNA"/>
</dbReference>
<dbReference type="InterPro" id="IPR005164">
    <property type="entry name" value="Allantoicase"/>
</dbReference>
<evidence type="ECO:0000256" key="2">
    <source>
        <dbReference type="HAMAP-Rule" id="MF_00813"/>
    </source>
</evidence>
<gene>
    <name evidence="2 4" type="primary">alc</name>
    <name evidence="4" type="ORF">GCM10009682_27860</name>
</gene>
<evidence type="ECO:0000259" key="3">
    <source>
        <dbReference type="Pfam" id="PF03561"/>
    </source>
</evidence>
<dbReference type="InterPro" id="IPR015908">
    <property type="entry name" value="Allantoicase_dom"/>
</dbReference>
<dbReference type="EC" id="3.5.3.4" evidence="2"/>
<evidence type="ECO:0000313" key="4">
    <source>
        <dbReference type="EMBL" id="GAA1804637.1"/>
    </source>
</evidence>
<feature type="domain" description="Allantoicase" evidence="3">
    <location>
        <begin position="182"/>
        <end position="318"/>
    </location>
</feature>
<proteinExistence type="inferred from homology"/>
<accession>A0ABN2LZP7</accession>
<dbReference type="PANTHER" id="PTHR12045:SF3">
    <property type="entry name" value="INACTIVE ALLANTOICASE-RELATED"/>
    <property type="match status" value="1"/>
</dbReference>
<dbReference type="Pfam" id="PF03561">
    <property type="entry name" value="Allantoicase"/>
    <property type="match status" value="2"/>
</dbReference>
<dbReference type="RefSeq" id="WP_344130686.1">
    <property type="nucleotide sequence ID" value="NZ_BAAALT010000076.1"/>
</dbReference>